<dbReference type="Proteomes" id="UP000763557">
    <property type="component" value="Unassembled WGS sequence"/>
</dbReference>
<evidence type="ECO:0000313" key="2">
    <source>
        <dbReference type="Proteomes" id="UP000763557"/>
    </source>
</evidence>
<sequence>MRGMDVTIADDHIRFLRYEFRGASVHPHGTLTAAQIRGVNWKLAPPEIRTVLGETLFVPAGQRQELEQFCRRNDIAFDRRLDAWGNLLEPFLDTKISDETADATDERLRKAGFDFGEIAEIRLRIAPLMKAYNIDSMLWDWANLGLYDLLRAVSGHLVPAGLPATLGDPAEVYAWAQEIADRPFTSGRPPASA</sequence>
<accession>A0ABX2EW65</accession>
<name>A0ABX2EW65_9PSEU</name>
<dbReference type="EMBL" id="JAAATY010000001">
    <property type="protein sequence ID" value="NRN62987.1"/>
    <property type="molecule type" value="Genomic_DNA"/>
</dbReference>
<keyword evidence="2" id="KW-1185">Reference proteome</keyword>
<comment type="caution">
    <text evidence="1">The sequence shown here is derived from an EMBL/GenBank/DDBJ whole genome shotgun (WGS) entry which is preliminary data.</text>
</comment>
<evidence type="ECO:0000313" key="1">
    <source>
        <dbReference type="EMBL" id="NRN62987.1"/>
    </source>
</evidence>
<protein>
    <submittedName>
        <fullName evidence="1">Uncharacterized protein</fullName>
    </submittedName>
</protein>
<organism evidence="1 2">
    <name type="scientific">Kibdelosporangium persicum</name>
    <dbReference type="NCBI Taxonomy" id="2698649"/>
    <lineage>
        <taxon>Bacteria</taxon>
        <taxon>Bacillati</taxon>
        <taxon>Actinomycetota</taxon>
        <taxon>Actinomycetes</taxon>
        <taxon>Pseudonocardiales</taxon>
        <taxon>Pseudonocardiaceae</taxon>
        <taxon>Kibdelosporangium</taxon>
    </lineage>
</organism>
<reference evidence="1 2" key="1">
    <citation type="submission" date="2020-01" db="EMBL/GenBank/DDBJ databases">
        <title>Kibdelosporangium persica a novel Actinomycetes from a hot desert in Iran.</title>
        <authorList>
            <person name="Safaei N."/>
            <person name="Zaburannyi N."/>
            <person name="Mueller R."/>
            <person name="Wink J."/>
        </authorList>
    </citation>
    <scope>NUCLEOTIDE SEQUENCE [LARGE SCALE GENOMIC DNA]</scope>
    <source>
        <strain evidence="1 2">4NS15</strain>
    </source>
</reference>
<gene>
    <name evidence="1" type="ORF">GC106_1880</name>
</gene>
<proteinExistence type="predicted"/>